<keyword evidence="6" id="KW-1185">Reference proteome</keyword>
<evidence type="ECO:0000313" key="5">
    <source>
        <dbReference type="EMBL" id="KAL3859365.1"/>
    </source>
</evidence>
<evidence type="ECO:0000259" key="4">
    <source>
        <dbReference type="PROSITE" id="PS50181"/>
    </source>
</evidence>
<dbReference type="PANTHER" id="PTHR10706:SF130">
    <property type="entry name" value="F-BOX ONLY PROTEIN 31"/>
    <property type="match status" value="1"/>
</dbReference>
<feature type="domain" description="F-box" evidence="4">
    <location>
        <begin position="1"/>
        <end position="46"/>
    </location>
</feature>
<dbReference type="PANTHER" id="PTHR10706">
    <property type="entry name" value="F-BOX FAMILY PROTEIN"/>
    <property type="match status" value="1"/>
</dbReference>
<dbReference type="PROSITE" id="PS50181">
    <property type="entry name" value="FBOX"/>
    <property type="match status" value="1"/>
</dbReference>
<dbReference type="SUPFAM" id="SSF81383">
    <property type="entry name" value="F-box domain"/>
    <property type="match status" value="1"/>
</dbReference>
<dbReference type="InterPro" id="IPR001810">
    <property type="entry name" value="F-box_dom"/>
</dbReference>
<dbReference type="Gene3D" id="1.20.1280.50">
    <property type="match status" value="1"/>
</dbReference>
<protein>
    <recommendedName>
        <fullName evidence="4">F-box domain-containing protein</fullName>
    </recommendedName>
</protein>
<evidence type="ECO:0000256" key="2">
    <source>
        <dbReference type="ARBA" id="ARBA00010611"/>
    </source>
</evidence>
<organism evidence="5 6">
    <name type="scientific">Sinanodonta woodiana</name>
    <name type="common">Chinese pond mussel</name>
    <name type="synonym">Anodonta woodiana</name>
    <dbReference type="NCBI Taxonomy" id="1069815"/>
    <lineage>
        <taxon>Eukaryota</taxon>
        <taxon>Metazoa</taxon>
        <taxon>Spiralia</taxon>
        <taxon>Lophotrochozoa</taxon>
        <taxon>Mollusca</taxon>
        <taxon>Bivalvia</taxon>
        <taxon>Autobranchia</taxon>
        <taxon>Heteroconchia</taxon>
        <taxon>Palaeoheterodonta</taxon>
        <taxon>Unionida</taxon>
        <taxon>Unionoidea</taxon>
        <taxon>Unionidae</taxon>
        <taxon>Unioninae</taxon>
        <taxon>Sinanodonta</taxon>
    </lineage>
</organism>
<sequence>MHLLDLPPELLTTLLAYLPARDLARVCQTCIFLRDLARTESLWQQRCRKEYKLKTNKNWNASYFEIYSKVLIKYGALLGAWKTTMNCYGGLFNVTYCLGQILVEEYFPTKCIFDSLKSIPWFSISLENGEATVKCLQGFDVPHPGDVKFDQEEVKDGKHTVTTNLICLSSHQEENEDSEEFQRWIEQEKVRGTIQELLEIKWQLTKEKKHQLQLSPLVLPPLTPDRIIQPGLFKGTYSAHGTELLMLSYSDETQEIHLTKITGDPNVPAGEISVYVDLRRPMILNREQQESLQTLKDIDTPDLPPEFDGTRNFSQPFIVPRQCEMEDCRDLPTFCKARYHSKGTIAAFGYQNPTFSNNHWIMISEDVFGVLWLDLYSFSLFNRIKEEFKTS</sequence>
<comment type="similarity">
    <text evidence="2">Belongs to the FBXO31 family.</text>
</comment>
<dbReference type="InterPro" id="IPR045048">
    <property type="entry name" value="FBXO31/39"/>
</dbReference>
<dbReference type="InterPro" id="IPR036047">
    <property type="entry name" value="F-box-like_dom_sf"/>
</dbReference>
<dbReference type="EMBL" id="JBJQND010000012">
    <property type="protein sequence ID" value="KAL3859365.1"/>
    <property type="molecule type" value="Genomic_DNA"/>
</dbReference>
<comment type="caution">
    <text evidence="5">The sequence shown here is derived from an EMBL/GenBank/DDBJ whole genome shotgun (WGS) entry which is preliminary data.</text>
</comment>
<dbReference type="Proteomes" id="UP001634394">
    <property type="component" value="Unassembled WGS sequence"/>
</dbReference>
<evidence type="ECO:0000313" key="6">
    <source>
        <dbReference type="Proteomes" id="UP001634394"/>
    </source>
</evidence>
<gene>
    <name evidence="5" type="ORF">ACJMK2_009589</name>
</gene>
<comment type="pathway">
    <text evidence="1">Protein modification; protein ubiquitination.</text>
</comment>
<evidence type="ECO:0000256" key="1">
    <source>
        <dbReference type="ARBA" id="ARBA00004906"/>
    </source>
</evidence>
<accession>A0ABD3VD00</accession>
<reference evidence="5 6" key="1">
    <citation type="submission" date="2024-11" db="EMBL/GenBank/DDBJ databases">
        <title>Chromosome-level genome assembly of the freshwater bivalve Anodonta woodiana.</title>
        <authorList>
            <person name="Chen X."/>
        </authorList>
    </citation>
    <scope>NUCLEOTIDE SEQUENCE [LARGE SCALE GENOMIC DNA]</scope>
    <source>
        <strain evidence="5">MN2024</strain>
        <tissue evidence="5">Gills</tissue>
    </source>
</reference>
<name>A0ABD3VD00_SINWO</name>
<dbReference type="Pfam" id="PF12937">
    <property type="entry name" value="F-box-like"/>
    <property type="match status" value="1"/>
</dbReference>
<dbReference type="Pfam" id="PF12014">
    <property type="entry name" value="Cyclin_D1_bind"/>
    <property type="match status" value="1"/>
</dbReference>
<proteinExistence type="inferred from homology"/>
<keyword evidence="3" id="KW-0833">Ubl conjugation pathway</keyword>
<dbReference type="AlphaFoldDB" id="A0ABD3VD00"/>
<dbReference type="SMART" id="SM00256">
    <property type="entry name" value="FBOX"/>
    <property type="match status" value="1"/>
</dbReference>
<evidence type="ECO:0000256" key="3">
    <source>
        <dbReference type="ARBA" id="ARBA00022786"/>
    </source>
</evidence>